<keyword evidence="2" id="KW-1185">Reference proteome</keyword>
<dbReference type="KEGG" id="aue:C5O00_13970"/>
<sequence length="122" mass="14280">MKELLNISILLTFILTFSCGQNSAEKKLNGKWYETDNPKIFWVFNSDKLEFIDEDNESVEWSATESKIEFIYRTYVWDSIGKTVDTEDKILIEYNLSKNEDTLMGTLTNSYGKHKFGLIRTE</sequence>
<dbReference type="AlphaFoldDB" id="A0A2S0HZW6"/>
<dbReference type="PROSITE" id="PS51257">
    <property type="entry name" value="PROKAR_LIPOPROTEIN"/>
    <property type="match status" value="1"/>
</dbReference>
<reference evidence="1 2" key="1">
    <citation type="submission" date="2018-02" db="EMBL/GenBank/DDBJ databases">
        <title>Genomic analysis of the strain RR4-38 isolated from a seawater recirculating aquaculture system.</title>
        <authorList>
            <person name="Kim Y.-S."/>
            <person name="Jang Y.H."/>
            <person name="Kim K.-H."/>
        </authorList>
    </citation>
    <scope>NUCLEOTIDE SEQUENCE [LARGE SCALE GENOMIC DNA]</scope>
    <source>
        <strain evidence="1 2">RR4-38</strain>
    </source>
</reference>
<dbReference type="EMBL" id="CP027062">
    <property type="protein sequence ID" value="AVI52202.1"/>
    <property type="molecule type" value="Genomic_DNA"/>
</dbReference>
<accession>A0A2S0HZW6</accession>
<protein>
    <recommendedName>
        <fullName evidence="3">Lipocalin-like domain-containing protein</fullName>
    </recommendedName>
</protein>
<organism evidence="1 2">
    <name type="scientific">Pukyongia salina</name>
    <dbReference type="NCBI Taxonomy" id="2094025"/>
    <lineage>
        <taxon>Bacteria</taxon>
        <taxon>Pseudomonadati</taxon>
        <taxon>Bacteroidota</taxon>
        <taxon>Flavobacteriia</taxon>
        <taxon>Flavobacteriales</taxon>
        <taxon>Flavobacteriaceae</taxon>
        <taxon>Pukyongia</taxon>
    </lineage>
</organism>
<evidence type="ECO:0000313" key="2">
    <source>
        <dbReference type="Proteomes" id="UP000238442"/>
    </source>
</evidence>
<proteinExistence type="predicted"/>
<dbReference type="Proteomes" id="UP000238442">
    <property type="component" value="Chromosome"/>
</dbReference>
<evidence type="ECO:0000313" key="1">
    <source>
        <dbReference type="EMBL" id="AVI52202.1"/>
    </source>
</evidence>
<name>A0A2S0HZW6_9FLAO</name>
<gene>
    <name evidence="1" type="ORF">C5O00_13970</name>
</gene>
<dbReference type="RefSeq" id="WP_105217441.1">
    <property type="nucleotide sequence ID" value="NZ_CP027062.1"/>
</dbReference>
<dbReference type="OrthoDB" id="1188433at2"/>
<evidence type="ECO:0008006" key="3">
    <source>
        <dbReference type="Google" id="ProtNLM"/>
    </source>
</evidence>